<organism evidence="9 10">
    <name type="scientific">Lactiplantibacillus mudanjiangensis</name>
    <dbReference type="NCBI Taxonomy" id="1296538"/>
    <lineage>
        <taxon>Bacteria</taxon>
        <taxon>Bacillati</taxon>
        <taxon>Bacillota</taxon>
        <taxon>Bacilli</taxon>
        <taxon>Lactobacillales</taxon>
        <taxon>Lactobacillaceae</taxon>
        <taxon>Lactiplantibacillus</taxon>
    </lineage>
</organism>
<keyword evidence="6" id="KW-1133">Transmembrane helix</keyword>
<keyword evidence="6" id="KW-0812">Transmembrane</keyword>
<keyword evidence="4" id="KW-0572">Peptidoglycan-anchor</keyword>
<evidence type="ECO:0000256" key="3">
    <source>
        <dbReference type="ARBA" id="ARBA00022729"/>
    </source>
</evidence>
<evidence type="ECO:0000313" key="10">
    <source>
        <dbReference type="Proteomes" id="UP000289996"/>
    </source>
</evidence>
<evidence type="ECO:0000256" key="2">
    <source>
        <dbReference type="ARBA" id="ARBA00022525"/>
    </source>
</evidence>
<name>A0A660DVN1_9LACO</name>
<feature type="compositionally biased region" description="Basic residues" evidence="5">
    <location>
        <begin position="64"/>
        <end position="78"/>
    </location>
</feature>
<reference evidence="9 10" key="1">
    <citation type="submission" date="2018-11" db="EMBL/GenBank/DDBJ databases">
        <authorList>
            <person name="Wuyts S."/>
        </authorList>
    </citation>
    <scope>NUCLEOTIDE SEQUENCE [LARGE SCALE GENOMIC DNA]</scope>
    <source>
        <strain evidence="9">Lactobacillus mudanjiangensis AMBF249</strain>
    </source>
</reference>
<proteinExistence type="predicted"/>
<dbReference type="RefSeq" id="WP_165444475.1">
    <property type="nucleotide sequence ID" value="NZ_BJDY01000003.1"/>
</dbReference>
<dbReference type="NCBIfam" id="TIGR01167">
    <property type="entry name" value="LPXTG_anchor"/>
    <property type="match status" value="1"/>
</dbReference>
<keyword evidence="6" id="KW-0472">Membrane</keyword>
<evidence type="ECO:0000256" key="7">
    <source>
        <dbReference type="SAM" id="SignalP"/>
    </source>
</evidence>
<feature type="chain" id="PRO_5025072661" description="Gram-positive cocci surface proteins LPxTG domain-containing protein" evidence="7">
    <location>
        <begin position="26"/>
        <end position="127"/>
    </location>
</feature>
<evidence type="ECO:0000313" key="9">
    <source>
        <dbReference type="EMBL" id="VDG27001.1"/>
    </source>
</evidence>
<dbReference type="InterPro" id="IPR019931">
    <property type="entry name" value="LPXTG_anchor"/>
</dbReference>
<keyword evidence="2" id="KW-0964">Secreted</keyword>
<keyword evidence="3 7" id="KW-0732">Signal</keyword>
<keyword evidence="10" id="KW-1185">Reference proteome</keyword>
<evidence type="ECO:0000256" key="6">
    <source>
        <dbReference type="SAM" id="Phobius"/>
    </source>
</evidence>
<keyword evidence="1" id="KW-0134">Cell wall</keyword>
<evidence type="ECO:0000256" key="4">
    <source>
        <dbReference type="ARBA" id="ARBA00023088"/>
    </source>
</evidence>
<feature type="transmembrane region" description="Helical" evidence="6">
    <location>
        <begin position="100"/>
        <end position="118"/>
    </location>
</feature>
<feature type="region of interest" description="Disordered" evidence="5">
    <location>
        <begin position="43"/>
        <end position="88"/>
    </location>
</feature>
<evidence type="ECO:0000256" key="1">
    <source>
        <dbReference type="ARBA" id="ARBA00022512"/>
    </source>
</evidence>
<evidence type="ECO:0000256" key="5">
    <source>
        <dbReference type="SAM" id="MobiDB-lite"/>
    </source>
</evidence>
<protein>
    <recommendedName>
        <fullName evidence="8">Gram-positive cocci surface proteins LPxTG domain-containing protein</fullName>
    </recommendedName>
</protein>
<gene>
    <name evidence="9" type="ORF">MUDAN_MDHGFNIF_00371</name>
</gene>
<feature type="domain" description="Gram-positive cocci surface proteins LPxTG" evidence="8">
    <location>
        <begin position="93"/>
        <end position="127"/>
    </location>
</feature>
<evidence type="ECO:0000259" key="8">
    <source>
        <dbReference type="PROSITE" id="PS50847"/>
    </source>
</evidence>
<dbReference type="AlphaFoldDB" id="A0A660DVN1"/>
<sequence length="127" mass="14322">MKKRRLMLIGVALLGWYGQPLTSQANTTNSQAQVGFYGTYHPKKKSEQASSAAHIQDDQVKTNKQSHKHQAKVVKKTTSHAAINDPPSWRRWLPQTGEEIGYVAALLGMILLLLLILVKKRKRGKYE</sequence>
<accession>A0A660DVN1</accession>
<dbReference type="Pfam" id="PF00746">
    <property type="entry name" value="Gram_pos_anchor"/>
    <property type="match status" value="1"/>
</dbReference>
<dbReference type="Proteomes" id="UP000289996">
    <property type="component" value="Unassembled WGS sequence"/>
</dbReference>
<dbReference type="EMBL" id="UYIG01000001">
    <property type="protein sequence ID" value="VDG27001.1"/>
    <property type="molecule type" value="Genomic_DNA"/>
</dbReference>
<feature type="signal peptide" evidence="7">
    <location>
        <begin position="1"/>
        <end position="25"/>
    </location>
</feature>
<dbReference type="PROSITE" id="PS50847">
    <property type="entry name" value="GRAM_POS_ANCHORING"/>
    <property type="match status" value="1"/>
</dbReference>